<dbReference type="EMBL" id="KV417703">
    <property type="protein sequence ID" value="KZP09307.1"/>
    <property type="molecule type" value="Genomic_DNA"/>
</dbReference>
<evidence type="ECO:0000313" key="2">
    <source>
        <dbReference type="Proteomes" id="UP000076532"/>
    </source>
</evidence>
<evidence type="ECO:0000313" key="1">
    <source>
        <dbReference type="EMBL" id="KZP09307.1"/>
    </source>
</evidence>
<proteinExistence type="predicted"/>
<gene>
    <name evidence="1" type="ORF">FIBSPDRAFT_900605</name>
</gene>
<organism evidence="1 2">
    <name type="scientific">Athelia psychrophila</name>
    <dbReference type="NCBI Taxonomy" id="1759441"/>
    <lineage>
        <taxon>Eukaryota</taxon>
        <taxon>Fungi</taxon>
        <taxon>Dikarya</taxon>
        <taxon>Basidiomycota</taxon>
        <taxon>Agaricomycotina</taxon>
        <taxon>Agaricomycetes</taxon>
        <taxon>Agaricomycetidae</taxon>
        <taxon>Atheliales</taxon>
        <taxon>Atheliaceae</taxon>
        <taxon>Athelia</taxon>
    </lineage>
</organism>
<keyword evidence="2" id="KW-1185">Reference proteome</keyword>
<sequence length="170" mass="18767">MIDTPQHLSGETTVMAEQGGTVPSMNIIYEYMTLLDNNEEARLGDLPIGTPVPHMSVEAEVVEPTVTAPEANITNTSTTLLDNGEDFNQDDLPLKTIISHTSVAAETVQPFLATPDMNIMNVTATLLDDSKGSVDINTNFEKTGRMYQQSQSKYLIYVTLLRESKQWCCH</sequence>
<name>A0A165Y892_9AGAM</name>
<accession>A0A165Y892</accession>
<reference evidence="1 2" key="1">
    <citation type="journal article" date="2016" name="Mol. Biol. Evol.">
        <title>Comparative Genomics of Early-Diverging Mushroom-Forming Fungi Provides Insights into the Origins of Lignocellulose Decay Capabilities.</title>
        <authorList>
            <person name="Nagy L.G."/>
            <person name="Riley R."/>
            <person name="Tritt A."/>
            <person name="Adam C."/>
            <person name="Daum C."/>
            <person name="Floudas D."/>
            <person name="Sun H."/>
            <person name="Yadav J.S."/>
            <person name="Pangilinan J."/>
            <person name="Larsson K.H."/>
            <person name="Matsuura K."/>
            <person name="Barry K."/>
            <person name="Labutti K."/>
            <person name="Kuo R."/>
            <person name="Ohm R.A."/>
            <person name="Bhattacharya S.S."/>
            <person name="Shirouzu T."/>
            <person name="Yoshinaga Y."/>
            <person name="Martin F.M."/>
            <person name="Grigoriev I.V."/>
            <person name="Hibbett D.S."/>
        </authorList>
    </citation>
    <scope>NUCLEOTIDE SEQUENCE [LARGE SCALE GENOMIC DNA]</scope>
    <source>
        <strain evidence="1 2">CBS 109695</strain>
    </source>
</reference>
<dbReference type="AlphaFoldDB" id="A0A165Y892"/>
<dbReference type="Proteomes" id="UP000076532">
    <property type="component" value="Unassembled WGS sequence"/>
</dbReference>
<protein>
    <submittedName>
        <fullName evidence="1">Uncharacterized protein</fullName>
    </submittedName>
</protein>